<keyword evidence="1" id="KW-0732">Signal</keyword>
<feature type="signal peptide" evidence="1">
    <location>
        <begin position="1"/>
        <end position="21"/>
    </location>
</feature>
<feature type="domain" description="Beta-lactamase-related" evidence="2">
    <location>
        <begin position="35"/>
        <end position="353"/>
    </location>
</feature>
<dbReference type="SUPFAM" id="SSF56601">
    <property type="entry name" value="beta-lactamase/transpeptidase-like"/>
    <property type="match status" value="1"/>
</dbReference>
<dbReference type="Pfam" id="PF00144">
    <property type="entry name" value="Beta-lactamase"/>
    <property type="match status" value="1"/>
</dbReference>
<sequence length="374" mass="42491">MSRLLKLSLFCLFFTCLFSCKNTKTTSATYAEFVKEMNEKGFSTGNILVYKNGEIIYQNADGIRTIDTKEPLTLNSQFRLASVSKQFTGMAIMKLKEEGKIDYDQTVKSILPAFPYAHITVRHLLNHTSGLTDYERILAENWKPEDTTKTYIFGNDEIIEVFYKANPQLDFPSGERWEYSNTGYLFLASIVEKVSGKHFSNFLEETIFEPLAMNNTVLYKYQVDADQNMPNRVFGYETALNQVDLVPNDYNIVNDVRGDGGIYSTLADLYKWNQALVNNTIIQKSYLDEAWTPGVLNNGEPTKYGFGWFINSESGDPKVVNHSGGWVGFRTFLHNEVDANNGFVLLTNNSAENYDTTLEALFNIMAGRPYVIPN</sequence>
<dbReference type="InterPro" id="IPR012338">
    <property type="entry name" value="Beta-lactam/transpept-like"/>
</dbReference>
<keyword evidence="4" id="KW-1185">Reference proteome</keyword>
<dbReference type="OrthoDB" id="9793489at2"/>
<dbReference type="KEGG" id="als:DJ013_13820"/>
<accession>A0A2Z4GD75</accession>
<dbReference type="RefSeq" id="WP_111372382.1">
    <property type="nucleotide sequence ID" value="NZ_CP029480.1"/>
</dbReference>
<proteinExistence type="predicted"/>
<evidence type="ECO:0000313" key="4">
    <source>
        <dbReference type="Proteomes" id="UP000249873"/>
    </source>
</evidence>
<dbReference type="PANTHER" id="PTHR46825">
    <property type="entry name" value="D-ALANYL-D-ALANINE-CARBOXYPEPTIDASE/ENDOPEPTIDASE AMPH"/>
    <property type="match status" value="1"/>
</dbReference>
<gene>
    <name evidence="3" type="ORF">DJ013_13820</name>
</gene>
<evidence type="ECO:0000256" key="1">
    <source>
        <dbReference type="SAM" id="SignalP"/>
    </source>
</evidence>
<dbReference type="PANTHER" id="PTHR46825:SF9">
    <property type="entry name" value="BETA-LACTAMASE-RELATED DOMAIN-CONTAINING PROTEIN"/>
    <property type="match status" value="1"/>
</dbReference>
<dbReference type="Proteomes" id="UP000249873">
    <property type="component" value="Chromosome"/>
</dbReference>
<dbReference type="AlphaFoldDB" id="A0A2Z4GD75"/>
<organism evidence="3 4">
    <name type="scientific">Arcticibacterium luteifluviistationis</name>
    <dbReference type="NCBI Taxonomy" id="1784714"/>
    <lineage>
        <taxon>Bacteria</taxon>
        <taxon>Pseudomonadati</taxon>
        <taxon>Bacteroidota</taxon>
        <taxon>Cytophagia</taxon>
        <taxon>Cytophagales</taxon>
        <taxon>Leadbetterellaceae</taxon>
        <taxon>Arcticibacterium</taxon>
    </lineage>
</organism>
<evidence type="ECO:0000259" key="2">
    <source>
        <dbReference type="Pfam" id="PF00144"/>
    </source>
</evidence>
<name>A0A2Z4GD75_9BACT</name>
<protein>
    <recommendedName>
        <fullName evidence="2">Beta-lactamase-related domain-containing protein</fullName>
    </recommendedName>
</protein>
<dbReference type="Gene3D" id="3.40.710.10">
    <property type="entry name" value="DD-peptidase/beta-lactamase superfamily"/>
    <property type="match status" value="1"/>
</dbReference>
<dbReference type="InterPro" id="IPR050491">
    <property type="entry name" value="AmpC-like"/>
</dbReference>
<dbReference type="EMBL" id="CP029480">
    <property type="protein sequence ID" value="AWV99186.1"/>
    <property type="molecule type" value="Genomic_DNA"/>
</dbReference>
<reference evidence="3 4" key="1">
    <citation type="submission" date="2018-05" db="EMBL/GenBank/DDBJ databases">
        <title>Complete genome sequence of Arcticibacterium luteifluviistationis SM1504T, a cytophagaceae bacterium isolated from Arctic surface seawater.</title>
        <authorList>
            <person name="Li Y."/>
            <person name="Qin Q.-L."/>
        </authorList>
    </citation>
    <scope>NUCLEOTIDE SEQUENCE [LARGE SCALE GENOMIC DNA]</scope>
    <source>
        <strain evidence="3 4">SM1504</strain>
    </source>
</reference>
<dbReference type="InterPro" id="IPR001466">
    <property type="entry name" value="Beta-lactam-related"/>
</dbReference>
<feature type="chain" id="PRO_5016410364" description="Beta-lactamase-related domain-containing protein" evidence="1">
    <location>
        <begin position="22"/>
        <end position="374"/>
    </location>
</feature>
<evidence type="ECO:0000313" key="3">
    <source>
        <dbReference type="EMBL" id="AWV99186.1"/>
    </source>
</evidence>